<sequence length="98" mass="11268">MSAHKYELMFIADPELDERGLKKLTDQYLELVTKEGGSVDKTDFWGRRKLAYEIEGKNEGNYAVVNYTADPATSKELDRVLNLNESIIRTKILRKDAE</sequence>
<keyword evidence="6" id="KW-1185">Reference proteome</keyword>
<dbReference type="Gene3D" id="3.30.70.60">
    <property type="match status" value="1"/>
</dbReference>
<proteinExistence type="inferred from homology"/>
<organism evidence="5 6">
    <name type="scientific">Bifidobacterium aquikefiri</name>
    <dbReference type="NCBI Taxonomy" id="1653207"/>
    <lineage>
        <taxon>Bacteria</taxon>
        <taxon>Bacillati</taxon>
        <taxon>Actinomycetota</taxon>
        <taxon>Actinomycetes</taxon>
        <taxon>Bifidobacteriales</taxon>
        <taxon>Bifidobacteriaceae</taxon>
        <taxon>Bifidobacterium</taxon>
    </lineage>
</organism>
<dbReference type="HAMAP" id="MF_00360">
    <property type="entry name" value="Ribosomal_bS6"/>
    <property type="match status" value="1"/>
</dbReference>
<dbReference type="AlphaFoldDB" id="A0A261G9W5"/>
<accession>A0A261G9W5</accession>
<dbReference type="RefSeq" id="WP_094692420.1">
    <property type="nucleotide sequence ID" value="NZ_CALENZ010000004.1"/>
</dbReference>
<dbReference type="GO" id="GO:0006412">
    <property type="term" value="P:translation"/>
    <property type="evidence" value="ECO:0007669"/>
    <property type="project" value="UniProtKB-UniRule"/>
</dbReference>
<keyword evidence="4" id="KW-0699">rRNA-binding</keyword>
<gene>
    <name evidence="4" type="primary">rpsF</name>
    <name evidence="5" type="ORF">BAQU_0420</name>
</gene>
<dbReference type="InterPro" id="IPR020814">
    <property type="entry name" value="Ribosomal_S6_plastid/chlpt"/>
</dbReference>
<dbReference type="GeneID" id="98295100"/>
<dbReference type="InterPro" id="IPR014717">
    <property type="entry name" value="Transl_elong_EF1B/ribsomal_bS6"/>
</dbReference>
<dbReference type="CDD" id="cd00473">
    <property type="entry name" value="bS6"/>
    <property type="match status" value="1"/>
</dbReference>
<dbReference type="GO" id="GO:0003735">
    <property type="term" value="F:structural constituent of ribosome"/>
    <property type="evidence" value="ECO:0007669"/>
    <property type="project" value="InterPro"/>
</dbReference>
<evidence type="ECO:0000256" key="3">
    <source>
        <dbReference type="ARBA" id="ARBA00035294"/>
    </source>
</evidence>
<evidence type="ECO:0000256" key="1">
    <source>
        <dbReference type="ARBA" id="ARBA00009512"/>
    </source>
</evidence>
<evidence type="ECO:0000313" key="6">
    <source>
        <dbReference type="Proteomes" id="UP000216451"/>
    </source>
</evidence>
<dbReference type="GO" id="GO:0005840">
    <property type="term" value="C:ribosome"/>
    <property type="evidence" value="ECO:0007669"/>
    <property type="project" value="UniProtKB-KW"/>
</dbReference>
<keyword evidence="4 5" id="KW-0689">Ribosomal protein</keyword>
<evidence type="ECO:0000256" key="2">
    <source>
        <dbReference type="ARBA" id="ARBA00035104"/>
    </source>
</evidence>
<dbReference type="GO" id="GO:0070181">
    <property type="term" value="F:small ribosomal subunit rRNA binding"/>
    <property type="evidence" value="ECO:0007669"/>
    <property type="project" value="TreeGrafter"/>
</dbReference>
<dbReference type="PANTHER" id="PTHR21011">
    <property type="entry name" value="MITOCHONDRIAL 28S RIBOSOMAL PROTEIN S6"/>
    <property type="match status" value="1"/>
</dbReference>
<dbReference type="InterPro" id="IPR000529">
    <property type="entry name" value="Ribosomal_bS6"/>
</dbReference>
<comment type="similarity">
    <text evidence="1 4">Belongs to the bacterial ribosomal protein bS6 family.</text>
</comment>
<evidence type="ECO:0000256" key="4">
    <source>
        <dbReference type="HAMAP-Rule" id="MF_00360"/>
    </source>
</evidence>
<dbReference type="OrthoDB" id="9812702at2"/>
<keyword evidence="4" id="KW-0687">Ribonucleoprotein</keyword>
<dbReference type="EMBL" id="MWXA01000003">
    <property type="protein sequence ID" value="OZG67776.1"/>
    <property type="molecule type" value="Genomic_DNA"/>
</dbReference>
<dbReference type="NCBIfam" id="TIGR00166">
    <property type="entry name" value="S6"/>
    <property type="match status" value="1"/>
</dbReference>
<dbReference type="Proteomes" id="UP000216451">
    <property type="component" value="Unassembled WGS sequence"/>
</dbReference>
<dbReference type="InterPro" id="IPR035980">
    <property type="entry name" value="Ribosomal_bS6_sf"/>
</dbReference>
<comment type="function">
    <text evidence="2 4">Binds together with bS18 to 16S ribosomal RNA.</text>
</comment>
<protein>
    <recommendedName>
        <fullName evidence="3 4">Small ribosomal subunit protein bS6</fullName>
    </recommendedName>
</protein>
<evidence type="ECO:0000313" key="5">
    <source>
        <dbReference type="EMBL" id="OZG67776.1"/>
    </source>
</evidence>
<dbReference type="PANTHER" id="PTHR21011:SF1">
    <property type="entry name" value="SMALL RIBOSOMAL SUBUNIT PROTEIN BS6M"/>
    <property type="match status" value="1"/>
</dbReference>
<comment type="caution">
    <text evidence="5">The sequence shown here is derived from an EMBL/GenBank/DDBJ whole genome shotgun (WGS) entry which is preliminary data.</text>
</comment>
<name>A0A261G9W5_9BIFI</name>
<dbReference type="GO" id="GO:1990904">
    <property type="term" value="C:ribonucleoprotein complex"/>
    <property type="evidence" value="ECO:0007669"/>
    <property type="project" value="UniProtKB-KW"/>
</dbReference>
<dbReference type="Pfam" id="PF01250">
    <property type="entry name" value="Ribosomal_S6"/>
    <property type="match status" value="1"/>
</dbReference>
<dbReference type="SUPFAM" id="SSF54995">
    <property type="entry name" value="Ribosomal protein S6"/>
    <property type="match status" value="1"/>
</dbReference>
<dbReference type="GO" id="GO:0005737">
    <property type="term" value="C:cytoplasm"/>
    <property type="evidence" value="ECO:0007669"/>
    <property type="project" value="UniProtKB-ARBA"/>
</dbReference>
<keyword evidence="4" id="KW-0694">RNA-binding</keyword>
<reference evidence="5 6" key="1">
    <citation type="journal article" date="2017" name="BMC Genomics">
        <title>Comparative genomic and phylogenomic analyses of the Bifidobacteriaceae family.</title>
        <authorList>
            <person name="Lugli G.A."/>
            <person name="Milani C."/>
            <person name="Turroni F."/>
            <person name="Duranti S."/>
            <person name="Mancabelli L."/>
            <person name="Mangifesta M."/>
            <person name="Ferrario C."/>
            <person name="Modesto M."/>
            <person name="Mattarelli P."/>
            <person name="Jiri K."/>
            <person name="van Sinderen D."/>
            <person name="Ventura M."/>
        </authorList>
    </citation>
    <scope>NUCLEOTIDE SEQUENCE [LARGE SCALE GENOMIC DNA]</scope>
    <source>
        <strain evidence="5 6">LMG 28769</strain>
    </source>
</reference>